<dbReference type="Pfam" id="PF26624">
    <property type="entry name" value="DUF8200"/>
    <property type="match status" value="1"/>
</dbReference>
<feature type="chain" id="PRO_5045569149" description="Secreted protein" evidence="1">
    <location>
        <begin position="37"/>
        <end position="114"/>
    </location>
</feature>
<name>A0ABU7GFW2_9SPHN</name>
<dbReference type="Proteomes" id="UP001343492">
    <property type="component" value="Unassembled WGS sequence"/>
</dbReference>
<accession>A0ABU7GFW2</accession>
<dbReference type="InterPro" id="IPR058513">
    <property type="entry name" value="DUF8200"/>
</dbReference>
<dbReference type="RefSeq" id="WP_354145084.1">
    <property type="nucleotide sequence ID" value="NZ_JAZDQV010000009.1"/>
</dbReference>
<dbReference type="NCBIfam" id="NF047636">
    <property type="entry name" value="CC_3452_fam"/>
    <property type="match status" value="1"/>
</dbReference>
<keyword evidence="3" id="KW-1185">Reference proteome</keyword>
<feature type="signal peptide" evidence="1">
    <location>
        <begin position="1"/>
        <end position="36"/>
    </location>
</feature>
<sequence length="114" mass="11631">MTLSLSSTNRVGALVLALAYTAVTFGTLTAPAPAMAAASGPYYVAELAAPATDARTVASGVAWFCEGTTCKAAKGNSRPLRICRGLVREFGEVTSFKAQGEALADDQLAACNGK</sequence>
<evidence type="ECO:0000256" key="1">
    <source>
        <dbReference type="SAM" id="SignalP"/>
    </source>
</evidence>
<evidence type="ECO:0000313" key="2">
    <source>
        <dbReference type="EMBL" id="MEE1877978.1"/>
    </source>
</evidence>
<reference evidence="2 3" key="1">
    <citation type="submission" date="2024-01" db="EMBL/GenBank/DDBJ databases">
        <title>The genome sequence of Erythrobacteraceae sp. strain 1XM1-14.</title>
        <authorList>
            <person name="Liu Y."/>
        </authorList>
    </citation>
    <scope>NUCLEOTIDE SEQUENCE [LARGE SCALE GENOMIC DNA]</scope>
    <source>
        <strain evidence="2 3">1XM1-14</strain>
    </source>
</reference>
<evidence type="ECO:0008006" key="4">
    <source>
        <dbReference type="Google" id="ProtNLM"/>
    </source>
</evidence>
<dbReference type="InterPro" id="IPR058067">
    <property type="entry name" value="CC_3452-like"/>
</dbReference>
<proteinExistence type="predicted"/>
<dbReference type="EMBL" id="JAZDQV010000009">
    <property type="protein sequence ID" value="MEE1877978.1"/>
    <property type="molecule type" value="Genomic_DNA"/>
</dbReference>
<comment type="caution">
    <text evidence="2">The sequence shown here is derived from an EMBL/GenBank/DDBJ whole genome shotgun (WGS) entry which is preliminary data.</text>
</comment>
<gene>
    <name evidence="2" type="ORF">VRS74_09815</name>
</gene>
<protein>
    <recommendedName>
        <fullName evidence="4">Secreted protein</fullName>
    </recommendedName>
</protein>
<keyword evidence="1" id="KW-0732">Signal</keyword>
<evidence type="ECO:0000313" key="3">
    <source>
        <dbReference type="Proteomes" id="UP001343492"/>
    </source>
</evidence>
<organism evidence="2 3">
    <name type="scientific">Altererythrobacter litoralis</name>
    <dbReference type="NCBI Taxonomy" id="3113904"/>
    <lineage>
        <taxon>Bacteria</taxon>
        <taxon>Pseudomonadati</taxon>
        <taxon>Pseudomonadota</taxon>
        <taxon>Alphaproteobacteria</taxon>
        <taxon>Sphingomonadales</taxon>
        <taxon>Erythrobacteraceae</taxon>
        <taxon>Altererythrobacter</taxon>
    </lineage>
</organism>